<dbReference type="Proteomes" id="UP000792457">
    <property type="component" value="Unassembled WGS sequence"/>
</dbReference>
<comment type="caution">
    <text evidence="1">The sequence shown here is derived from an EMBL/GenBank/DDBJ whole genome shotgun (WGS) entry which is preliminary data.</text>
</comment>
<evidence type="ECO:0000313" key="1">
    <source>
        <dbReference type="EMBL" id="KAG8229864.1"/>
    </source>
</evidence>
<proteinExistence type="predicted"/>
<dbReference type="AlphaFoldDB" id="A0A8K0P3Q0"/>
<dbReference type="InterPro" id="IPR011992">
    <property type="entry name" value="EF-hand-dom_pair"/>
</dbReference>
<reference evidence="1" key="1">
    <citation type="submission" date="2013-04" db="EMBL/GenBank/DDBJ databases">
        <authorList>
            <person name="Qu J."/>
            <person name="Murali S.C."/>
            <person name="Bandaranaike D."/>
            <person name="Bellair M."/>
            <person name="Blankenburg K."/>
            <person name="Chao H."/>
            <person name="Dinh H."/>
            <person name="Doddapaneni H."/>
            <person name="Downs B."/>
            <person name="Dugan-Rocha S."/>
            <person name="Elkadiri S."/>
            <person name="Gnanaolivu R.D."/>
            <person name="Hernandez B."/>
            <person name="Javaid M."/>
            <person name="Jayaseelan J.C."/>
            <person name="Lee S."/>
            <person name="Li M."/>
            <person name="Ming W."/>
            <person name="Munidasa M."/>
            <person name="Muniz J."/>
            <person name="Nguyen L."/>
            <person name="Ongeri F."/>
            <person name="Osuji N."/>
            <person name="Pu L.-L."/>
            <person name="Puazo M."/>
            <person name="Qu C."/>
            <person name="Quiroz J."/>
            <person name="Raj R."/>
            <person name="Weissenberger G."/>
            <person name="Xin Y."/>
            <person name="Zou X."/>
            <person name="Han Y."/>
            <person name="Richards S."/>
            <person name="Worley K."/>
            <person name="Muzny D."/>
            <person name="Gibbs R."/>
        </authorList>
    </citation>
    <scope>NUCLEOTIDE SEQUENCE</scope>
    <source>
        <strain evidence="1">Sampled in the wild</strain>
    </source>
</reference>
<organism evidence="1 2">
    <name type="scientific">Ladona fulva</name>
    <name type="common">Scarce chaser dragonfly</name>
    <name type="synonym">Libellula fulva</name>
    <dbReference type="NCBI Taxonomy" id="123851"/>
    <lineage>
        <taxon>Eukaryota</taxon>
        <taxon>Metazoa</taxon>
        <taxon>Ecdysozoa</taxon>
        <taxon>Arthropoda</taxon>
        <taxon>Hexapoda</taxon>
        <taxon>Insecta</taxon>
        <taxon>Pterygota</taxon>
        <taxon>Palaeoptera</taxon>
        <taxon>Odonata</taxon>
        <taxon>Epiprocta</taxon>
        <taxon>Anisoptera</taxon>
        <taxon>Libelluloidea</taxon>
        <taxon>Libellulidae</taxon>
        <taxon>Ladona</taxon>
    </lineage>
</organism>
<reference evidence="1" key="2">
    <citation type="submission" date="2017-10" db="EMBL/GenBank/DDBJ databases">
        <title>Ladona fulva Genome sequencing and assembly.</title>
        <authorList>
            <person name="Murali S."/>
            <person name="Richards S."/>
            <person name="Bandaranaike D."/>
            <person name="Bellair M."/>
            <person name="Blankenburg K."/>
            <person name="Chao H."/>
            <person name="Dinh H."/>
            <person name="Doddapaneni H."/>
            <person name="Dugan-Rocha S."/>
            <person name="Elkadiri S."/>
            <person name="Gnanaolivu R."/>
            <person name="Hernandez B."/>
            <person name="Skinner E."/>
            <person name="Javaid M."/>
            <person name="Lee S."/>
            <person name="Li M."/>
            <person name="Ming W."/>
            <person name="Munidasa M."/>
            <person name="Muniz J."/>
            <person name="Nguyen L."/>
            <person name="Hughes D."/>
            <person name="Osuji N."/>
            <person name="Pu L.-L."/>
            <person name="Puazo M."/>
            <person name="Qu C."/>
            <person name="Quiroz J."/>
            <person name="Raj R."/>
            <person name="Weissenberger G."/>
            <person name="Xin Y."/>
            <person name="Zou X."/>
            <person name="Han Y."/>
            <person name="Worley K."/>
            <person name="Muzny D."/>
            <person name="Gibbs R."/>
        </authorList>
    </citation>
    <scope>NUCLEOTIDE SEQUENCE</scope>
    <source>
        <strain evidence="1">Sampled in the wild</strain>
    </source>
</reference>
<keyword evidence="2" id="KW-1185">Reference proteome</keyword>
<dbReference type="OrthoDB" id="10038259at2759"/>
<evidence type="ECO:0000313" key="2">
    <source>
        <dbReference type="Proteomes" id="UP000792457"/>
    </source>
</evidence>
<feature type="non-terminal residue" evidence="1">
    <location>
        <position position="99"/>
    </location>
</feature>
<accession>A0A8K0P3Q0</accession>
<dbReference type="SUPFAM" id="SSF47473">
    <property type="entry name" value="EF-hand"/>
    <property type="match status" value="1"/>
</dbReference>
<dbReference type="EMBL" id="KZ308450">
    <property type="protein sequence ID" value="KAG8229864.1"/>
    <property type="molecule type" value="Genomic_DNA"/>
</dbReference>
<sequence>MEKRGDFSSSRLAENQHIMINFLFTGWNDHGGRIQEGSADQLHGKNLLRVSPGYEDDGQVTVEEFKQAVQNLCVGKSYDEFPTSMKMFIDSRFKTSDVN</sequence>
<name>A0A8K0P3Q0_LADFU</name>
<protein>
    <submittedName>
        <fullName evidence="1">Uncharacterized protein</fullName>
    </submittedName>
</protein>
<gene>
    <name evidence="1" type="ORF">J437_LFUL008254</name>
</gene>